<dbReference type="RefSeq" id="WP_014790855.1">
    <property type="nucleotide sequence ID" value="NC_018016.1"/>
</dbReference>
<dbReference type="eggNOG" id="COG0265">
    <property type="taxonomic scope" value="Bacteria"/>
</dbReference>
<evidence type="ECO:0000256" key="3">
    <source>
        <dbReference type="SAM" id="MobiDB-lite"/>
    </source>
</evidence>
<accession>I3ZZX6</accession>
<dbReference type="KEGG" id="orh:Ornrh_1069"/>
<dbReference type="PANTHER" id="PTHR43343">
    <property type="entry name" value="PEPTIDASE S12"/>
    <property type="match status" value="1"/>
</dbReference>
<reference evidence="5 6" key="1">
    <citation type="submission" date="2012-06" db="EMBL/GenBank/DDBJ databases">
        <title>The complete genome of Ornithobacterium rhinotracheale DSM 15997.</title>
        <authorList>
            <consortium name="US DOE Joint Genome Institute (JGI-PGF)"/>
            <person name="Lucas S."/>
            <person name="Copeland A."/>
            <person name="Lapidus A."/>
            <person name="Goodwin L."/>
            <person name="Pitluck S."/>
            <person name="Peters L."/>
            <person name="Mikhailova N."/>
            <person name="Teshima H."/>
            <person name="Kyrpides N."/>
            <person name="Mavromatis K."/>
            <person name="Pagani I."/>
            <person name="Ivanova N."/>
            <person name="Ovchinnikova G."/>
            <person name="Zeytun A."/>
            <person name="Detter J.C."/>
            <person name="Han C."/>
            <person name="Land M."/>
            <person name="Hauser L."/>
            <person name="Markowitz V."/>
            <person name="Cheng J.-F."/>
            <person name="Hugenholtz P."/>
            <person name="Woyke T."/>
            <person name="Wu D."/>
            <person name="Lang E."/>
            <person name="Kopitz M."/>
            <person name="Brambilla E."/>
            <person name="Klenk H.-P."/>
            <person name="Eisen J.A."/>
        </authorList>
    </citation>
    <scope>NUCLEOTIDE SEQUENCE [LARGE SCALE GENOMIC DNA]</scope>
    <source>
        <strain evidence="6">ATCC 51463 / DSM 15997 / CCUG 23171 / LMG 9086</strain>
    </source>
</reference>
<organism evidence="5 6">
    <name type="scientific">Ornithobacterium rhinotracheale (strain ATCC 51463 / DSM 15997 / CCUG 23171 / CIP 104009 / LMG 9086)</name>
    <dbReference type="NCBI Taxonomy" id="867902"/>
    <lineage>
        <taxon>Bacteria</taxon>
        <taxon>Pseudomonadati</taxon>
        <taxon>Bacteroidota</taxon>
        <taxon>Flavobacteriia</taxon>
        <taxon>Flavobacteriales</taxon>
        <taxon>Weeksellaceae</taxon>
        <taxon>Ornithobacterium</taxon>
    </lineage>
</organism>
<dbReference type="InterPro" id="IPR051201">
    <property type="entry name" value="Chloro_Bact_Ser_Proteases"/>
</dbReference>
<keyword evidence="6" id="KW-1185">Reference proteome</keyword>
<gene>
    <name evidence="5" type="ordered locus">Ornrh_1069</name>
</gene>
<dbReference type="GeneID" id="71569343"/>
<feature type="signal peptide" evidence="4">
    <location>
        <begin position="1"/>
        <end position="18"/>
    </location>
</feature>
<evidence type="ECO:0000313" key="5">
    <source>
        <dbReference type="EMBL" id="AFL97260.1"/>
    </source>
</evidence>
<evidence type="ECO:0000256" key="2">
    <source>
        <dbReference type="ARBA" id="ARBA00022801"/>
    </source>
</evidence>
<keyword evidence="4" id="KW-0732">Signal</keyword>
<dbReference type="SUPFAM" id="SSF50494">
    <property type="entry name" value="Trypsin-like serine proteases"/>
    <property type="match status" value="1"/>
</dbReference>
<dbReference type="HOGENOM" id="CLU_094115_0_0_10"/>
<evidence type="ECO:0000313" key="6">
    <source>
        <dbReference type="Proteomes" id="UP000006051"/>
    </source>
</evidence>
<dbReference type="AlphaFoldDB" id="I3ZZX6"/>
<name>I3ZZX6_ORNRL</name>
<protein>
    <submittedName>
        <fullName evidence="5">Trypsin-like serine protease with C-terminal PDZ domain</fullName>
    </submittedName>
</protein>
<dbReference type="InterPro" id="IPR009003">
    <property type="entry name" value="Peptidase_S1_PA"/>
</dbReference>
<evidence type="ECO:0000256" key="4">
    <source>
        <dbReference type="SAM" id="SignalP"/>
    </source>
</evidence>
<dbReference type="Pfam" id="PF13365">
    <property type="entry name" value="Trypsin_2"/>
    <property type="match status" value="1"/>
</dbReference>
<feature type="compositionally biased region" description="Basic and acidic residues" evidence="3">
    <location>
        <begin position="31"/>
        <end position="46"/>
    </location>
</feature>
<proteinExistence type="predicted"/>
<dbReference type="Proteomes" id="UP000006051">
    <property type="component" value="Chromosome"/>
</dbReference>
<sequence length="248" mass="27673">MKKLFVFFICSFVILVFASCENKRHKPKSLKKNEQTPKIENENSSNDDKISIKEIKDFTPDIRMLSGKEIFDRYNSAVFMIVSQNMDQISQGSGFFISEKGIGVSNQHVLNKDNLAKSKVILSNNEVYGIERIVYEDKKDDLVIFVIDDAYKEFNFLPMTSNEINVGDKVYAISSPLGLRNTLSSGEISQFRGENLIQISVPIDHGSSGGALINQYGEVIGVTTAGRDDSGANLNFAINLNKVLDKIL</sequence>
<feature type="region of interest" description="Disordered" evidence="3">
    <location>
        <begin position="26"/>
        <end position="46"/>
    </location>
</feature>
<keyword evidence="1 5" id="KW-0645">Protease</keyword>
<dbReference type="PATRIC" id="fig|867902.3.peg.1054"/>
<feature type="chain" id="PRO_5003685361" evidence="4">
    <location>
        <begin position="19"/>
        <end position="248"/>
    </location>
</feature>
<dbReference type="PANTHER" id="PTHR43343:SF3">
    <property type="entry name" value="PROTEASE DO-LIKE 8, CHLOROPLASTIC"/>
    <property type="match status" value="1"/>
</dbReference>
<evidence type="ECO:0000256" key="1">
    <source>
        <dbReference type="ARBA" id="ARBA00022670"/>
    </source>
</evidence>
<dbReference type="PRINTS" id="PR00834">
    <property type="entry name" value="PROTEASES2C"/>
</dbReference>
<dbReference type="EMBL" id="CP003283">
    <property type="protein sequence ID" value="AFL97260.1"/>
    <property type="molecule type" value="Genomic_DNA"/>
</dbReference>
<dbReference type="InterPro" id="IPR001940">
    <property type="entry name" value="Peptidase_S1C"/>
</dbReference>
<dbReference type="PROSITE" id="PS51257">
    <property type="entry name" value="PROKAR_LIPOPROTEIN"/>
    <property type="match status" value="1"/>
</dbReference>
<dbReference type="Gene3D" id="2.40.10.120">
    <property type="match status" value="1"/>
</dbReference>
<keyword evidence="2" id="KW-0378">Hydrolase</keyword>
<dbReference type="GO" id="GO:0006508">
    <property type="term" value="P:proteolysis"/>
    <property type="evidence" value="ECO:0007669"/>
    <property type="project" value="UniProtKB-KW"/>
</dbReference>
<dbReference type="GO" id="GO:0004252">
    <property type="term" value="F:serine-type endopeptidase activity"/>
    <property type="evidence" value="ECO:0007669"/>
    <property type="project" value="InterPro"/>
</dbReference>
<dbReference type="STRING" id="867902.Ornrh_1069"/>